<dbReference type="SUPFAM" id="SSF55811">
    <property type="entry name" value="Nudix"/>
    <property type="match status" value="1"/>
</dbReference>
<comment type="function">
    <text evidence="4">Accelerates the degradation of transcripts by removing pyrophosphate from the 5'-end of triphosphorylated RNA, leading to a more labile monophosphorylated state that can stimulate subsequent ribonuclease cleavage.</text>
</comment>
<evidence type="ECO:0000256" key="3">
    <source>
        <dbReference type="ARBA" id="ARBA00022801"/>
    </source>
</evidence>
<dbReference type="InterPro" id="IPR020084">
    <property type="entry name" value="NUDIX_hydrolase_CS"/>
</dbReference>
<dbReference type="PANTHER" id="PTHR11839">
    <property type="entry name" value="UDP/ADP-SUGAR PYROPHOSPHATASE"/>
    <property type="match status" value="1"/>
</dbReference>
<dbReference type="NCBIfam" id="NF001938">
    <property type="entry name" value="PRK00714.1-5"/>
    <property type="match status" value="1"/>
</dbReference>
<dbReference type="HAMAP" id="MF_00298">
    <property type="entry name" value="Nudix_RppH"/>
    <property type="match status" value="1"/>
</dbReference>
<dbReference type="GO" id="GO:0006753">
    <property type="term" value="P:nucleoside phosphate metabolic process"/>
    <property type="evidence" value="ECO:0007669"/>
    <property type="project" value="TreeGrafter"/>
</dbReference>
<dbReference type="RefSeq" id="WP_089410781.1">
    <property type="nucleotide sequence ID" value="NZ_FZQA01000001.1"/>
</dbReference>
<dbReference type="Pfam" id="PF00293">
    <property type="entry name" value="NUDIX"/>
    <property type="match status" value="1"/>
</dbReference>
<gene>
    <name evidence="4" type="primary">rppH</name>
    <name evidence="4" type="synonym">nudH</name>
    <name evidence="6" type="ORF">SAMN06297382_0262</name>
</gene>
<dbReference type="CDD" id="cd03671">
    <property type="entry name" value="NUDIX_Ap4A_hydrolase_plant_like"/>
    <property type="match status" value="1"/>
</dbReference>
<keyword evidence="3 4" id="KW-0378">Hydrolase</keyword>
<evidence type="ECO:0000256" key="2">
    <source>
        <dbReference type="ARBA" id="ARBA00001946"/>
    </source>
</evidence>
<protein>
    <recommendedName>
        <fullName evidence="4">RNA pyrophosphohydrolase</fullName>
        <ecNumber evidence="4">3.6.1.-</ecNumber>
    </recommendedName>
    <alternativeName>
        <fullName evidence="4">(Di)nucleoside polyphosphate hydrolase</fullName>
    </alternativeName>
</protein>
<accession>A0A239PKB6</accession>
<sequence length="169" mass="19839">MSIEDHLSHYRPNVGVALFNRDGRVWIGRRVADFADLGEERERWRWQMPQGGIDPGERIEEAAFRELKEETGVVSVRLLALTPGWLAYDFPPGYKKKDWRGQRQKWAAMLFEGEESEIDLAADDKQEFDAWRWAELEETPGLIVPFKRKVYEELARGFAPLRDFIRMRA</sequence>
<evidence type="ECO:0000256" key="1">
    <source>
        <dbReference type="ARBA" id="ARBA00001936"/>
    </source>
</evidence>
<dbReference type="PRINTS" id="PR00502">
    <property type="entry name" value="NUDIXFAMILY"/>
</dbReference>
<dbReference type="GO" id="GO:0008893">
    <property type="term" value="F:guanosine-3',5'-bis(diphosphate) 3'-diphosphatase activity"/>
    <property type="evidence" value="ECO:0007669"/>
    <property type="project" value="TreeGrafter"/>
</dbReference>
<dbReference type="Gene3D" id="3.90.79.10">
    <property type="entry name" value="Nucleoside Triphosphate Pyrophosphohydrolase"/>
    <property type="match status" value="1"/>
</dbReference>
<comment type="similarity">
    <text evidence="4">Belongs to the Nudix hydrolase family. RppH subfamily.</text>
</comment>
<evidence type="ECO:0000256" key="4">
    <source>
        <dbReference type="HAMAP-Rule" id="MF_00298"/>
    </source>
</evidence>
<dbReference type="InterPro" id="IPR015797">
    <property type="entry name" value="NUDIX_hydrolase-like_dom_sf"/>
</dbReference>
<dbReference type="InterPro" id="IPR000086">
    <property type="entry name" value="NUDIX_hydrolase_dom"/>
</dbReference>
<dbReference type="PROSITE" id="PS00893">
    <property type="entry name" value="NUDIX_BOX"/>
    <property type="match status" value="1"/>
</dbReference>
<dbReference type="InterPro" id="IPR020476">
    <property type="entry name" value="Nudix_hydrolase"/>
</dbReference>
<feature type="domain" description="Nudix hydrolase" evidence="5">
    <location>
        <begin position="9"/>
        <end position="156"/>
    </location>
</feature>
<organism evidence="6 7">
    <name type="scientific">Amphiplicatus metriothermophilus</name>
    <dbReference type="NCBI Taxonomy" id="1519374"/>
    <lineage>
        <taxon>Bacteria</taxon>
        <taxon>Pseudomonadati</taxon>
        <taxon>Pseudomonadota</taxon>
        <taxon>Alphaproteobacteria</taxon>
        <taxon>Parvularculales</taxon>
        <taxon>Parvularculaceae</taxon>
        <taxon>Amphiplicatus</taxon>
    </lineage>
</organism>
<evidence type="ECO:0000313" key="6">
    <source>
        <dbReference type="EMBL" id="SNT67769.1"/>
    </source>
</evidence>
<keyword evidence="7" id="KW-1185">Reference proteome</keyword>
<dbReference type="GO" id="GO:0034432">
    <property type="term" value="F:bis(5'-adenosyl)-pentaphosphatase activity"/>
    <property type="evidence" value="ECO:0007669"/>
    <property type="project" value="TreeGrafter"/>
</dbReference>
<comment type="cofactor">
    <cofactor evidence="1">
        <name>Mn(2+)</name>
        <dbReference type="ChEBI" id="CHEBI:29035"/>
    </cofactor>
</comment>
<dbReference type="InterPro" id="IPR022927">
    <property type="entry name" value="RppH"/>
</dbReference>
<dbReference type="PROSITE" id="PS51462">
    <property type="entry name" value="NUDIX"/>
    <property type="match status" value="1"/>
</dbReference>
<dbReference type="EC" id="3.6.1.-" evidence="4"/>
<dbReference type="PANTHER" id="PTHR11839:SF22">
    <property type="entry name" value="NUDIX HYDROLASE 26, CHLOROPLASTIC"/>
    <property type="match status" value="1"/>
</dbReference>
<comment type="cofactor">
    <cofactor evidence="4">
        <name>a divalent metal cation</name>
        <dbReference type="ChEBI" id="CHEBI:60240"/>
    </cofactor>
</comment>
<dbReference type="Proteomes" id="UP000198346">
    <property type="component" value="Unassembled WGS sequence"/>
</dbReference>
<dbReference type="AlphaFoldDB" id="A0A239PKB6"/>
<reference evidence="6 7" key="1">
    <citation type="submission" date="2017-07" db="EMBL/GenBank/DDBJ databases">
        <authorList>
            <person name="Sun Z.S."/>
            <person name="Albrecht U."/>
            <person name="Echele G."/>
            <person name="Lee C.C."/>
        </authorList>
    </citation>
    <scope>NUCLEOTIDE SEQUENCE [LARGE SCALE GENOMIC DNA]</scope>
    <source>
        <strain evidence="6 7">CGMCC 1.12710</strain>
    </source>
</reference>
<dbReference type="EMBL" id="FZQA01000001">
    <property type="protein sequence ID" value="SNT67769.1"/>
    <property type="molecule type" value="Genomic_DNA"/>
</dbReference>
<dbReference type="GO" id="GO:0019693">
    <property type="term" value="P:ribose phosphate metabolic process"/>
    <property type="evidence" value="ECO:0007669"/>
    <property type="project" value="TreeGrafter"/>
</dbReference>
<comment type="cofactor">
    <cofactor evidence="2">
        <name>Mg(2+)</name>
        <dbReference type="ChEBI" id="CHEBI:18420"/>
    </cofactor>
</comment>
<feature type="short sequence motif" description="Nudix box" evidence="4">
    <location>
        <begin position="51"/>
        <end position="72"/>
    </location>
</feature>
<proteinExistence type="inferred from homology"/>
<name>A0A239PKB6_9PROT</name>
<evidence type="ECO:0000313" key="7">
    <source>
        <dbReference type="Proteomes" id="UP000198346"/>
    </source>
</evidence>
<dbReference type="OrthoDB" id="9816040at2"/>
<evidence type="ECO:0000259" key="5">
    <source>
        <dbReference type="PROSITE" id="PS51462"/>
    </source>
</evidence>